<dbReference type="AlphaFoldDB" id="A0A7X9XU28"/>
<accession>A0A7X9XU28</accession>
<name>A0A7X9XU28_9CORY</name>
<dbReference type="EMBL" id="JABAGA010000006">
    <property type="protein sequence ID" value="NMF09980.1"/>
    <property type="molecule type" value="Genomic_DNA"/>
</dbReference>
<feature type="transmembrane region" description="Helical" evidence="1">
    <location>
        <begin position="114"/>
        <end position="134"/>
    </location>
</feature>
<sequence>MFALTRPSRIAAGSLLLAMLGIEVGGNYILQLVQGSAPATEFQLTFSRAGHGHAGSLATLGLATIVLTDAAGLSGIRGQVARWAVPASALLMPAGFFLSSAGEGATEPNTLYPLIYVGAGTLAAGLVTLGVSLLSQGIRPAGSVAETP</sequence>
<comment type="caution">
    <text evidence="2">The sequence shown here is derived from an EMBL/GenBank/DDBJ whole genome shotgun (WGS) entry which is preliminary data.</text>
</comment>
<dbReference type="Proteomes" id="UP000589552">
    <property type="component" value="Unassembled WGS sequence"/>
</dbReference>
<dbReference type="RefSeq" id="WP_168938186.1">
    <property type="nucleotide sequence ID" value="NZ_JABAGA010000006.1"/>
</dbReference>
<keyword evidence="1" id="KW-1133">Transmembrane helix</keyword>
<evidence type="ECO:0000256" key="1">
    <source>
        <dbReference type="SAM" id="Phobius"/>
    </source>
</evidence>
<evidence type="ECO:0000313" key="2">
    <source>
        <dbReference type="EMBL" id="NMF09980.1"/>
    </source>
</evidence>
<keyword evidence="1" id="KW-0812">Transmembrane</keyword>
<gene>
    <name evidence="2" type="ORF">HF852_10300</name>
</gene>
<organism evidence="2 3">
    <name type="scientific">Corynebacterium xerosis</name>
    <dbReference type="NCBI Taxonomy" id="1725"/>
    <lineage>
        <taxon>Bacteria</taxon>
        <taxon>Bacillati</taxon>
        <taxon>Actinomycetota</taxon>
        <taxon>Actinomycetes</taxon>
        <taxon>Mycobacteriales</taxon>
        <taxon>Corynebacteriaceae</taxon>
        <taxon>Corynebacterium</taxon>
    </lineage>
</organism>
<feature type="transmembrane region" description="Helical" evidence="1">
    <location>
        <begin position="83"/>
        <end position="102"/>
    </location>
</feature>
<evidence type="ECO:0000313" key="3">
    <source>
        <dbReference type="Proteomes" id="UP000589552"/>
    </source>
</evidence>
<protein>
    <submittedName>
        <fullName evidence="2">Uncharacterized protein</fullName>
    </submittedName>
</protein>
<reference evidence="2 3" key="1">
    <citation type="submission" date="2020-04" db="EMBL/GenBank/DDBJ databases">
        <authorList>
            <person name="Hitch T.C.A."/>
            <person name="Wylensek D."/>
            <person name="Clavel T."/>
        </authorList>
    </citation>
    <scope>NUCLEOTIDE SEQUENCE [LARGE SCALE GENOMIC DNA]</scope>
    <source>
        <strain evidence="2 3">BL-383-APC-2I</strain>
    </source>
</reference>
<feature type="transmembrane region" description="Helical" evidence="1">
    <location>
        <begin position="55"/>
        <end position="76"/>
    </location>
</feature>
<proteinExistence type="predicted"/>
<keyword evidence="1" id="KW-0472">Membrane</keyword>